<accession>B0DB70</accession>
<name>B0DB70_LACBS</name>
<dbReference type="HOGENOM" id="CLU_555553_0_0_1"/>
<dbReference type="RefSeq" id="XP_001881215.1">
    <property type="nucleotide sequence ID" value="XM_001881180.1"/>
</dbReference>
<dbReference type="OrthoDB" id="3101604at2759"/>
<gene>
    <name evidence="2" type="ORF">LACBIDRAFT_327472</name>
</gene>
<keyword evidence="3" id="KW-1185">Reference proteome</keyword>
<sequence>MHSVSITSVRHWQAVPISPSQLFELSLNGINADLLDPSPPLSTPSQNPTGPLSFSDITNFTVLLFKYAGSSPTPPWVVFLVADTFPTDSPKAFLDYGSVLELNATYVQNERRGQLPKRPILTCPPHRQQISYFCETSSTTLFIPLMQQTDLGPTFSYKDGSFQNPIHFEQYTRNMSHIEFPLAQPFTPIDCTGITNPAELEAMLKFSQNSYKRHIKSIRDNQVNWVTLILPFLNDPADAPTLAMAQWAIKQKELMPRYEPFGEKQYEPGQPEDAIHEIRDTILINAQPLFTYSSPDRVELQVIHQGLRVSGGAERTYQHQQGSFPVGPYGTTIVPYHQDVSQAAMRREFFDIEWSLPSIHTDATFMRAAIPTDNWIMFIPTTGFSPKGQLVFSHLDSGFKETFDHYALATPHLSPGTYLPYDIVAFGDTLIPEEIPGMQIAHTSTSEPCDLVTVDIGTTSRFAGIYWLSPGKYEVLSKMDLMIYGRWFAWI</sequence>
<protein>
    <submittedName>
        <fullName evidence="2">Predicted protein</fullName>
    </submittedName>
</protein>
<proteinExistence type="predicted"/>
<dbReference type="Proteomes" id="UP000001194">
    <property type="component" value="Unassembled WGS sequence"/>
</dbReference>
<evidence type="ECO:0000313" key="3">
    <source>
        <dbReference type="Proteomes" id="UP000001194"/>
    </source>
</evidence>
<organism evidence="3">
    <name type="scientific">Laccaria bicolor (strain S238N-H82 / ATCC MYA-4686)</name>
    <name type="common">Bicoloured deceiver</name>
    <name type="synonym">Laccaria laccata var. bicolor</name>
    <dbReference type="NCBI Taxonomy" id="486041"/>
    <lineage>
        <taxon>Eukaryota</taxon>
        <taxon>Fungi</taxon>
        <taxon>Dikarya</taxon>
        <taxon>Basidiomycota</taxon>
        <taxon>Agaricomycotina</taxon>
        <taxon>Agaricomycetes</taxon>
        <taxon>Agaricomycetidae</taxon>
        <taxon>Agaricales</taxon>
        <taxon>Agaricineae</taxon>
        <taxon>Hydnangiaceae</taxon>
        <taxon>Laccaria</taxon>
    </lineage>
</organism>
<dbReference type="KEGG" id="lbc:LACBIDRAFT_327472"/>
<dbReference type="InterPro" id="IPR006064">
    <property type="entry name" value="Glycosidase"/>
</dbReference>
<dbReference type="Pfam" id="PF02027">
    <property type="entry name" value="RolB_RolC"/>
    <property type="match status" value="1"/>
</dbReference>
<dbReference type="GeneID" id="6076826"/>
<feature type="domain" description="Cytokinin glycosidase" evidence="1">
    <location>
        <begin position="184"/>
        <end position="429"/>
    </location>
</feature>
<evidence type="ECO:0000259" key="1">
    <source>
        <dbReference type="Pfam" id="PF02027"/>
    </source>
</evidence>
<evidence type="ECO:0000313" key="2">
    <source>
        <dbReference type="EMBL" id="EDR08145.1"/>
    </source>
</evidence>
<dbReference type="InParanoid" id="B0DB70"/>
<reference evidence="2 3" key="1">
    <citation type="journal article" date="2008" name="Nature">
        <title>The genome of Laccaria bicolor provides insights into mycorrhizal symbiosis.</title>
        <authorList>
            <person name="Martin F."/>
            <person name="Aerts A."/>
            <person name="Ahren D."/>
            <person name="Brun A."/>
            <person name="Danchin E.G.J."/>
            <person name="Duchaussoy F."/>
            <person name="Gibon J."/>
            <person name="Kohler A."/>
            <person name="Lindquist E."/>
            <person name="Pereda V."/>
            <person name="Salamov A."/>
            <person name="Shapiro H.J."/>
            <person name="Wuyts J."/>
            <person name="Blaudez D."/>
            <person name="Buee M."/>
            <person name="Brokstein P."/>
            <person name="Canbaeck B."/>
            <person name="Cohen D."/>
            <person name="Courty P.E."/>
            <person name="Coutinho P.M."/>
            <person name="Delaruelle C."/>
            <person name="Detter J.C."/>
            <person name="Deveau A."/>
            <person name="DiFazio S."/>
            <person name="Duplessis S."/>
            <person name="Fraissinet-Tachet L."/>
            <person name="Lucic E."/>
            <person name="Frey-Klett P."/>
            <person name="Fourrey C."/>
            <person name="Feussner I."/>
            <person name="Gay G."/>
            <person name="Grimwood J."/>
            <person name="Hoegger P.J."/>
            <person name="Jain P."/>
            <person name="Kilaru S."/>
            <person name="Labbe J."/>
            <person name="Lin Y.C."/>
            <person name="Legue V."/>
            <person name="Le Tacon F."/>
            <person name="Marmeisse R."/>
            <person name="Melayah D."/>
            <person name="Montanini B."/>
            <person name="Muratet M."/>
            <person name="Nehls U."/>
            <person name="Niculita-Hirzel H."/>
            <person name="Oudot-Le Secq M.P."/>
            <person name="Peter M."/>
            <person name="Quesneville H."/>
            <person name="Rajashekar B."/>
            <person name="Reich M."/>
            <person name="Rouhier N."/>
            <person name="Schmutz J."/>
            <person name="Yin T."/>
            <person name="Chalot M."/>
            <person name="Henrissat B."/>
            <person name="Kuees U."/>
            <person name="Lucas S."/>
            <person name="Van de Peer Y."/>
            <person name="Podila G.K."/>
            <person name="Polle A."/>
            <person name="Pukkila P.J."/>
            <person name="Richardson P.M."/>
            <person name="Rouze P."/>
            <person name="Sanders I.R."/>
            <person name="Stajich J.E."/>
            <person name="Tunlid A."/>
            <person name="Tuskan G."/>
            <person name="Grigoriev I.V."/>
        </authorList>
    </citation>
    <scope>NUCLEOTIDE SEQUENCE [LARGE SCALE GENOMIC DNA]</scope>
    <source>
        <strain evidence="3">S238N-H82 / ATCC MYA-4686</strain>
    </source>
</reference>
<dbReference type="EMBL" id="DS547102">
    <property type="protein sequence ID" value="EDR08145.1"/>
    <property type="molecule type" value="Genomic_DNA"/>
</dbReference>
<dbReference type="AlphaFoldDB" id="B0DB70"/>